<evidence type="ECO:0000313" key="2">
    <source>
        <dbReference type="EMBL" id="KAF7361166.1"/>
    </source>
</evidence>
<comment type="caution">
    <text evidence="2">The sequence shown here is derived from an EMBL/GenBank/DDBJ whole genome shotgun (WGS) entry which is preliminary data.</text>
</comment>
<dbReference type="EMBL" id="JACAZH010000008">
    <property type="protein sequence ID" value="KAF7361166.1"/>
    <property type="molecule type" value="Genomic_DNA"/>
</dbReference>
<feature type="transmembrane region" description="Helical" evidence="1">
    <location>
        <begin position="111"/>
        <end position="128"/>
    </location>
</feature>
<proteinExistence type="predicted"/>
<name>A0A8H7D6Z5_9AGAR</name>
<organism evidence="2 3">
    <name type="scientific">Mycena sanguinolenta</name>
    <dbReference type="NCBI Taxonomy" id="230812"/>
    <lineage>
        <taxon>Eukaryota</taxon>
        <taxon>Fungi</taxon>
        <taxon>Dikarya</taxon>
        <taxon>Basidiomycota</taxon>
        <taxon>Agaricomycotina</taxon>
        <taxon>Agaricomycetes</taxon>
        <taxon>Agaricomycetidae</taxon>
        <taxon>Agaricales</taxon>
        <taxon>Marasmiineae</taxon>
        <taxon>Mycenaceae</taxon>
        <taxon>Mycena</taxon>
    </lineage>
</organism>
<dbReference type="PROSITE" id="PS51257">
    <property type="entry name" value="PROKAR_LIPOPROTEIN"/>
    <property type="match status" value="1"/>
</dbReference>
<gene>
    <name evidence="2" type="ORF">MSAN_01148400</name>
</gene>
<evidence type="ECO:0000313" key="3">
    <source>
        <dbReference type="Proteomes" id="UP000623467"/>
    </source>
</evidence>
<keyword evidence="1" id="KW-0812">Transmembrane</keyword>
<keyword evidence="1" id="KW-1133">Transmembrane helix</keyword>
<dbReference type="AlphaFoldDB" id="A0A8H7D6Z5"/>
<sequence>MALKRRHESICCVQIVTLNLLSLSCNTRAEMGYNPLIPRKRSTIVLLTLGLLVWLATDVWLYPRDPALKVVILRAPGAPDEVDSGTEGCQFDGIYAYVACLWAHRSDSAPAFLVALLSLAFVLLARYLRSRYMAARAPVEVLFEMDHIESEVAGG</sequence>
<dbReference type="OrthoDB" id="10465685at2759"/>
<feature type="transmembrane region" description="Helical" evidence="1">
    <location>
        <begin position="44"/>
        <end position="62"/>
    </location>
</feature>
<keyword evidence="1" id="KW-0472">Membrane</keyword>
<accession>A0A8H7D6Z5</accession>
<reference evidence="2" key="1">
    <citation type="submission" date="2020-05" db="EMBL/GenBank/DDBJ databases">
        <title>Mycena genomes resolve the evolution of fungal bioluminescence.</title>
        <authorList>
            <person name="Tsai I.J."/>
        </authorList>
    </citation>
    <scope>NUCLEOTIDE SEQUENCE</scope>
    <source>
        <strain evidence="2">160909Yilan</strain>
    </source>
</reference>
<keyword evidence="3" id="KW-1185">Reference proteome</keyword>
<evidence type="ECO:0000256" key="1">
    <source>
        <dbReference type="SAM" id="Phobius"/>
    </source>
</evidence>
<protein>
    <submittedName>
        <fullName evidence="2">Uncharacterized protein</fullName>
    </submittedName>
</protein>
<dbReference type="Proteomes" id="UP000623467">
    <property type="component" value="Unassembled WGS sequence"/>
</dbReference>